<dbReference type="InterPro" id="IPR043708">
    <property type="entry name" value="DUF5648"/>
</dbReference>
<proteinExistence type="predicted"/>
<dbReference type="PATRIC" id="fig|82380.10.peg.1218"/>
<evidence type="ECO:0000313" key="4">
    <source>
        <dbReference type="Proteomes" id="UP000033725"/>
    </source>
</evidence>
<dbReference type="Proteomes" id="UP000033725">
    <property type="component" value="Unassembled WGS sequence"/>
</dbReference>
<dbReference type="EMBL" id="JYIV01000021">
    <property type="protein sequence ID" value="KJL24047.1"/>
    <property type="molecule type" value="Genomic_DNA"/>
</dbReference>
<feature type="signal peptide" evidence="1">
    <location>
        <begin position="1"/>
        <end position="25"/>
    </location>
</feature>
<name>A0A0F0KT07_9MICO</name>
<sequence length="249" mass="27717">MRIHLPRVAAALVSALALAGAPAGAQPAVPGAVPLEASSATVPVYRFWSPTFQGHFYTADAVERDKIIAQWGRDWTYEGQRYSAHSTQVAGSVPLYRFWSDRYKGHFFTAEEGEKNLVIEKWSDTWSFEGVAYYVFPPNSSIPDTSPVFRFWGAGVSHHFYTASNAERDNVISRWPNTWSYESERFRVPSDGMVSDPVPPRPSDVDCSDFATWADAQSYFGKYYAYYGDIARLDADGDLIACEGLPGAP</sequence>
<dbReference type="SMART" id="SM00894">
    <property type="entry name" value="Excalibur"/>
    <property type="match status" value="1"/>
</dbReference>
<evidence type="ECO:0000256" key="1">
    <source>
        <dbReference type="SAM" id="SignalP"/>
    </source>
</evidence>
<accession>A0A0F0KT07</accession>
<dbReference type="Pfam" id="PF18885">
    <property type="entry name" value="DUF5648"/>
    <property type="match status" value="1"/>
</dbReference>
<comment type="caution">
    <text evidence="3">The sequence shown here is derived from an EMBL/GenBank/DDBJ whole genome shotgun (WGS) entry which is preliminary data.</text>
</comment>
<gene>
    <name evidence="3" type="ORF">RN51_01212</name>
</gene>
<dbReference type="InterPro" id="IPR008613">
    <property type="entry name" value="Excalibur_Ca-bd_domain"/>
</dbReference>
<dbReference type="OrthoDB" id="5196645at2"/>
<reference evidence="3 4" key="1">
    <citation type="submission" date="2015-02" db="EMBL/GenBank/DDBJ databases">
        <title>Draft genome sequences of ten Microbacterium spp. with emphasis on heavy metal contaminated environments.</title>
        <authorList>
            <person name="Corretto E."/>
        </authorList>
    </citation>
    <scope>NUCLEOTIDE SEQUENCE [LARGE SCALE GENOMIC DNA]</scope>
    <source>
        <strain evidence="3 4">BEL163</strain>
    </source>
</reference>
<protein>
    <recommendedName>
        <fullName evidence="2">Excalibur calcium-binding domain-containing protein</fullName>
    </recommendedName>
</protein>
<evidence type="ECO:0000313" key="3">
    <source>
        <dbReference type="EMBL" id="KJL24047.1"/>
    </source>
</evidence>
<organism evidence="3 4">
    <name type="scientific">Microbacterium oxydans</name>
    <dbReference type="NCBI Taxonomy" id="82380"/>
    <lineage>
        <taxon>Bacteria</taxon>
        <taxon>Bacillati</taxon>
        <taxon>Actinomycetota</taxon>
        <taxon>Actinomycetes</taxon>
        <taxon>Micrococcales</taxon>
        <taxon>Microbacteriaceae</taxon>
        <taxon>Microbacterium</taxon>
    </lineage>
</organism>
<feature type="domain" description="Excalibur calcium-binding" evidence="2">
    <location>
        <begin position="203"/>
        <end position="243"/>
    </location>
</feature>
<feature type="chain" id="PRO_5002444605" description="Excalibur calcium-binding domain-containing protein" evidence="1">
    <location>
        <begin position="26"/>
        <end position="249"/>
    </location>
</feature>
<dbReference type="AlphaFoldDB" id="A0A0F0KT07"/>
<keyword evidence="1" id="KW-0732">Signal</keyword>
<evidence type="ECO:0000259" key="2">
    <source>
        <dbReference type="SMART" id="SM00894"/>
    </source>
</evidence>